<dbReference type="EC" id="3.4.21.92" evidence="5"/>
<dbReference type="GO" id="GO:0004176">
    <property type="term" value="F:ATP-dependent peptidase activity"/>
    <property type="evidence" value="ECO:0007669"/>
    <property type="project" value="InterPro"/>
</dbReference>
<dbReference type="NCBIfam" id="NF001368">
    <property type="entry name" value="PRK00277.1"/>
    <property type="match status" value="1"/>
</dbReference>
<dbReference type="AlphaFoldDB" id="A0A0S2UP52"/>
<dbReference type="Gene3D" id="3.90.226.10">
    <property type="entry name" value="2-enoyl-CoA Hydratase, Chain A, domain 1"/>
    <property type="match status" value="1"/>
</dbReference>
<evidence type="ECO:0000256" key="3">
    <source>
        <dbReference type="ARBA" id="ARBA00022801"/>
    </source>
</evidence>
<dbReference type="InterPro" id="IPR001907">
    <property type="entry name" value="ClpP"/>
</dbReference>
<dbReference type="CDD" id="cd07017">
    <property type="entry name" value="S14_ClpP_2"/>
    <property type="match status" value="1"/>
</dbReference>
<evidence type="ECO:0000313" key="9">
    <source>
        <dbReference type="Proteomes" id="UP000055684"/>
    </source>
</evidence>
<reference evidence="8 9" key="2">
    <citation type="journal article" date="2016" name="Genome Announc.">
        <title>Complete Genome Sequences of the Obligate Symbionts 'Candidatus Sulcia muelleri' and 'Ca. Nasuia deltocephalinicola' from the Pestiferous Leafhopper Macrosteles quadripunctulatus (Hemiptera: Cicadellidae).</title>
        <authorList>
            <person name="Bennett G.M."/>
            <person name="Abba S."/>
            <person name="Kube M."/>
            <person name="Marzachi C."/>
        </authorList>
    </citation>
    <scope>NUCLEOTIDE SEQUENCE [LARGE SCALE GENOMIC DNA]</scope>
    <source>
        <strain evidence="8 9">PUNC</strain>
    </source>
</reference>
<dbReference type="GO" id="GO:0004252">
    <property type="term" value="F:serine-type endopeptidase activity"/>
    <property type="evidence" value="ECO:0007669"/>
    <property type="project" value="UniProtKB-UniRule"/>
</dbReference>
<dbReference type="EMBL" id="CP013211">
    <property type="protein sequence ID" value="ALP69992.1"/>
    <property type="molecule type" value="Genomic_DNA"/>
</dbReference>
<feature type="active site" description="Nucleophile" evidence="5">
    <location>
        <position position="97"/>
    </location>
</feature>
<evidence type="ECO:0000256" key="4">
    <source>
        <dbReference type="ARBA" id="ARBA00022825"/>
    </source>
</evidence>
<dbReference type="InterPro" id="IPR018215">
    <property type="entry name" value="ClpP_Ser_AS"/>
</dbReference>
<evidence type="ECO:0000256" key="6">
    <source>
        <dbReference type="PROSITE-ProRule" id="PRU10085"/>
    </source>
</evidence>
<feature type="active site" evidence="6">
    <location>
        <position position="97"/>
    </location>
</feature>
<organism evidence="8 9">
    <name type="scientific">Candidatus Nasuia deltocephalincola</name>
    <dbReference type="NCBI Taxonomy" id="1160784"/>
    <lineage>
        <taxon>Bacteria</taxon>
        <taxon>Pseudomonadati</taxon>
        <taxon>Pseudomonadota</taxon>
        <taxon>Betaproteobacteria</taxon>
        <taxon>Candidatus Nasuia</taxon>
    </lineage>
</organism>
<dbReference type="Proteomes" id="UP000055684">
    <property type="component" value="Chromosome"/>
</dbReference>
<dbReference type="PATRIC" id="fig|1160784.3.peg.47"/>
<keyword evidence="3 5" id="KW-0378">Hydrolase</keyword>
<dbReference type="PANTHER" id="PTHR10381:SF11">
    <property type="entry name" value="ATP-DEPENDENT CLP PROTEASE PROTEOLYTIC SUBUNIT, MITOCHONDRIAL"/>
    <property type="match status" value="1"/>
</dbReference>
<dbReference type="OrthoDB" id="9802800at2"/>
<feature type="active site" evidence="5">
    <location>
        <position position="122"/>
    </location>
</feature>
<dbReference type="PRINTS" id="PR00127">
    <property type="entry name" value="CLPPROTEASEP"/>
</dbReference>
<comment type="similarity">
    <text evidence="1 5 7">Belongs to the peptidase S14 family.</text>
</comment>
<evidence type="ECO:0000256" key="5">
    <source>
        <dbReference type="HAMAP-Rule" id="MF_00444"/>
    </source>
</evidence>
<comment type="function">
    <text evidence="5">Cleaves peptides in various proteins in a process that requires ATP hydrolysis. Has a chymotrypsin-like activity. Plays a major role in the degradation of misfolded proteins.</text>
</comment>
<dbReference type="InterPro" id="IPR029045">
    <property type="entry name" value="ClpP/crotonase-like_dom_sf"/>
</dbReference>
<dbReference type="PROSITE" id="PS00381">
    <property type="entry name" value="CLP_PROTEASE_SER"/>
    <property type="match status" value="1"/>
</dbReference>
<dbReference type="Pfam" id="PF00574">
    <property type="entry name" value="CLP_protease"/>
    <property type="match status" value="1"/>
</dbReference>
<evidence type="ECO:0000313" key="8">
    <source>
        <dbReference type="EMBL" id="ALP69992.1"/>
    </source>
</evidence>
<gene>
    <name evidence="5" type="primary">clpP</name>
    <name evidence="8" type="ORF">ASU29_072</name>
</gene>
<dbReference type="SUPFAM" id="SSF52096">
    <property type="entry name" value="ClpP/crotonase"/>
    <property type="match status" value="1"/>
</dbReference>
<protein>
    <recommendedName>
        <fullName evidence="5 7">ATP-dependent Clp protease proteolytic subunit</fullName>
        <ecNumber evidence="5">3.4.21.92</ecNumber>
    </recommendedName>
    <alternativeName>
        <fullName evidence="5">Endopeptidase Clp</fullName>
    </alternativeName>
</protein>
<keyword evidence="5" id="KW-0963">Cytoplasm</keyword>
<reference evidence="9" key="1">
    <citation type="submission" date="2015-11" db="EMBL/GenBank/DDBJ databases">
        <title>Complete genome sequences of the obligate symbionts Candidatus Sulcia muelleri and Candidatus Nasuia deltocephalinicola from the pestiferous leafhopper, Macrosteles quadripunctulatus (Hemiptera: Cicadellidae).</title>
        <authorList>
            <person name="Bennett G.M."/>
            <person name="Abba S."/>
            <person name="Kube M."/>
            <person name="Marzachi C."/>
        </authorList>
    </citation>
    <scope>NUCLEOTIDE SEQUENCE [LARGE SCALE GENOMIC DNA]</scope>
    <source>
        <strain evidence="9">PUNC</strain>
    </source>
</reference>
<comment type="subcellular location">
    <subcellularLocation>
        <location evidence="5">Cytoplasm</location>
    </subcellularLocation>
</comment>
<dbReference type="GO" id="GO:0005737">
    <property type="term" value="C:cytoplasm"/>
    <property type="evidence" value="ECO:0007669"/>
    <property type="project" value="UniProtKB-SubCell"/>
</dbReference>
<sequence length="192" mass="21931">MINIPIIIEKTIKGEYSCDIYSRFLKNRIIFINGNISEESSNSIITQILYLDMENNEDIKIYINSNGGDVYSGLAIYDIMQHVNSEINTICFGVASSMAALLLSSGTRGKRFCYNNSRIMIHQPMGGSRGQASDMKIQTNEILFLKKKINKIFSKNTNKSFKVIKKNTNRDYFMSPFKSLNYGLIDFIIFNK</sequence>
<evidence type="ECO:0000256" key="2">
    <source>
        <dbReference type="ARBA" id="ARBA00022670"/>
    </source>
</evidence>
<evidence type="ECO:0000256" key="1">
    <source>
        <dbReference type="ARBA" id="ARBA00007039"/>
    </source>
</evidence>
<dbReference type="GO" id="GO:0006515">
    <property type="term" value="P:protein quality control for misfolded or incompletely synthesized proteins"/>
    <property type="evidence" value="ECO:0007669"/>
    <property type="project" value="TreeGrafter"/>
</dbReference>
<comment type="catalytic activity">
    <reaction evidence="5 6">
        <text>Hydrolysis of proteins to small peptides in the presence of ATP and magnesium. alpha-casein is the usual test substrate. In the absence of ATP, only oligopeptides shorter than five residues are hydrolyzed (such as succinyl-Leu-Tyr-|-NHMec, and Leu-Tyr-Leu-|-Tyr-Trp, in which cleavage of the -Tyr-|-Leu- and -Tyr-|-Trp bonds also occurs).</text>
        <dbReference type="EC" id="3.4.21.92"/>
    </reaction>
</comment>
<evidence type="ECO:0000256" key="7">
    <source>
        <dbReference type="RuleBase" id="RU003567"/>
    </source>
</evidence>
<name>A0A0S2UP52_9PROT</name>
<keyword evidence="2 5" id="KW-0645">Protease</keyword>
<comment type="subunit">
    <text evidence="5">Fourteen ClpP subunits assemble into 2 heptameric rings which stack back to back to give a disk-like structure with a central cavity, resembling the structure of eukaryotic proteasomes.</text>
</comment>
<dbReference type="GO" id="GO:0009368">
    <property type="term" value="C:endopeptidase Clp complex"/>
    <property type="evidence" value="ECO:0007669"/>
    <property type="project" value="TreeGrafter"/>
</dbReference>
<dbReference type="GO" id="GO:0051117">
    <property type="term" value="F:ATPase binding"/>
    <property type="evidence" value="ECO:0007669"/>
    <property type="project" value="TreeGrafter"/>
</dbReference>
<dbReference type="HAMAP" id="MF_00444">
    <property type="entry name" value="ClpP"/>
    <property type="match status" value="1"/>
</dbReference>
<dbReference type="PANTHER" id="PTHR10381">
    <property type="entry name" value="ATP-DEPENDENT CLP PROTEASE PROTEOLYTIC SUBUNIT"/>
    <property type="match status" value="1"/>
</dbReference>
<dbReference type="InterPro" id="IPR023562">
    <property type="entry name" value="ClpP/TepA"/>
</dbReference>
<proteinExistence type="inferred from homology"/>
<keyword evidence="4 5" id="KW-0720">Serine protease</keyword>
<accession>A0A0S2UP52</accession>